<dbReference type="AlphaFoldDB" id="A0AAV7VFV5"/>
<gene>
    <name evidence="2" type="ORF">NDU88_004024</name>
</gene>
<reference evidence="2" key="1">
    <citation type="journal article" date="2022" name="bioRxiv">
        <title>Sequencing and chromosome-scale assembly of the giantPleurodeles waltlgenome.</title>
        <authorList>
            <person name="Brown T."/>
            <person name="Elewa A."/>
            <person name="Iarovenko S."/>
            <person name="Subramanian E."/>
            <person name="Araus A.J."/>
            <person name="Petzold A."/>
            <person name="Susuki M."/>
            <person name="Suzuki K.-i.T."/>
            <person name="Hayashi T."/>
            <person name="Toyoda A."/>
            <person name="Oliveira C."/>
            <person name="Osipova E."/>
            <person name="Leigh N.D."/>
            <person name="Simon A."/>
            <person name="Yun M.H."/>
        </authorList>
    </citation>
    <scope>NUCLEOTIDE SEQUENCE</scope>
    <source>
        <strain evidence="2">20211129_DDA</strain>
        <tissue evidence="2">Liver</tissue>
    </source>
</reference>
<dbReference type="EMBL" id="JANPWB010000003">
    <property type="protein sequence ID" value="KAJ1200197.1"/>
    <property type="molecule type" value="Genomic_DNA"/>
</dbReference>
<evidence type="ECO:0000313" key="3">
    <source>
        <dbReference type="Proteomes" id="UP001066276"/>
    </source>
</evidence>
<evidence type="ECO:0000256" key="1">
    <source>
        <dbReference type="SAM" id="MobiDB-lite"/>
    </source>
</evidence>
<dbReference type="Proteomes" id="UP001066276">
    <property type="component" value="Chromosome 2_1"/>
</dbReference>
<comment type="caution">
    <text evidence="2">The sequence shown here is derived from an EMBL/GenBank/DDBJ whole genome shotgun (WGS) entry which is preliminary data.</text>
</comment>
<name>A0AAV7VFV5_PLEWA</name>
<accession>A0AAV7VFV5</accession>
<evidence type="ECO:0000313" key="2">
    <source>
        <dbReference type="EMBL" id="KAJ1200197.1"/>
    </source>
</evidence>
<proteinExistence type="predicted"/>
<protein>
    <submittedName>
        <fullName evidence="2">Uncharacterized protein</fullName>
    </submittedName>
</protein>
<feature type="region of interest" description="Disordered" evidence="1">
    <location>
        <begin position="91"/>
        <end position="117"/>
    </location>
</feature>
<sequence length="117" mass="12326">MAGGLAYSAPPPLSSVAGVARAPRGPPGGGSQPFGGAASRLAESVWVGWPRSLLLQLHRNGAKLRRLRHASSGMTCPGAYATAQDARRLPFRTPLALRGRTAPRRRAGPQELRLSTH</sequence>
<organism evidence="2 3">
    <name type="scientific">Pleurodeles waltl</name>
    <name type="common">Iberian ribbed newt</name>
    <dbReference type="NCBI Taxonomy" id="8319"/>
    <lineage>
        <taxon>Eukaryota</taxon>
        <taxon>Metazoa</taxon>
        <taxon>Chordata</taxon>
        <taxon>Craniata</taxon>
        <taxon>Vertebrata</taxon>
        <taxon>Euteleostomi</taxon>
        <taxon>Amphibia</taxon>
        <taxon>Batrachia</taxon>
        <taxon>Caudata</taxon>
        <taxon>Salamandroidea</taxon>
        <taxon>Salamandridae</taxon>
        <taxon>Pleurodelinae</taxon>
        <taxon>Pleurodeles</taxon>
    </lineage>
</organism>
<feature type="region of interest" description="Disordered" evidence="1">
    <location>
        <begin position="1"/>
        <end position="37"/>
    </location>
</feature>
<keyword evidence="3" id="KW-1185">Reference proteome</keyword>